<dbReference type="Proteomes" id="UP000800200">
    <property type="component" value="Unassembled WGS sequence"/>
</dbReference>
<dbReference type="OrthoDB" id="411592at2759"/>
<evidence type="ECO:0000313" key="2">
    <source>
        <dbReference type="Proteomes" id="UP000800200"/>
    </source>
</evidence>
<protein>
    <submittedName>
        <fullName evidence="1">Uncharacterized protein</fullName>
    </submittedName>
</protein>
<name>A0A6A6D7J4_9PEZI</name>
<proteinExistence type="predicted"/>
<dbReference type="AlphaFoldDB" id="A0A6A6D7J4"/>
<accession>A0A6A6D7J4</accession>
<dbReference type="EMBL" id="ML994732">
    <property type="protein sequence ID" value="KAF2175454.1"/>
    <property type="molecule type" value="Genomic_DNA"/>
</dbReference>
<organism evidence="1 2">
    <name type="scientific">Zopfia rhizophila CBS 207.26</name>
    <dbReference type="NCBI Taxonomy" id="1314779"/>
    <lineage>
        <taxon>Eukaryota</taxon>
        <taxon>Fungi</taxon>
        <taxon>Dikarya</taxon>
        <taxon>Ascomycota</taxon>
        <taxon>Pezizomycotina</taxon>
        <taxon>Dothideomycetes</taxon>
        <taxon>Dothideomycetes incertae sedis</taxon>
        <taxon>Zopfiaceae</taxon>
        <taxon>Zopfia</taxon>
    </lineage>
</organism>
<sequence>MKSLFFDLCLLITKDYSRTTFGVVAQHQNPEKTNINALNKRIQWQINNPDRGLRYILFLIIIGTKLQENNSFELTGNIMHYSLTKSKRVTRSVLINTIICIDLYLLYECLVKLRITKEKRLMINIMALQESYKRQELYKIRWINRADNLANAFIKRDSNGLLIRFIDTNKAHVRIDGWVEREEQIHEKKL</sequence>
<evidence type="ECO:0000313" key="1">
    <source>
        <dbReference type="EMBL" id="KAF2175454.1"/>
    </source>
</evidence>
<reference evidence="1" key="1">
    <citation type="journal article" date="2020" name="Stud. Mycol.">
        <title>101 Dothideomycetes genomes: a test case for predicting lifestyles and emergence of pathogens.</title>
        <authorList>
            <person name="Haridas S."/>
            <person name="Albert R."/>
            <person name="Binder M."/>
            <person name="Bloem J."/>
            <person name="Labutti K."/>
            <person name="Salamov A."/>
            <person name="Andreopoulos B."/>
            <person name="Baker S."/>
            <person name="Barry K."/>
            <person name="Bills G."/>
            <person name="Bluhm B."/>
            <person name="Cannon C."/>
            <person name="Castanera R."/>
            <person name="Culley D."/>
            <person name="Daum C."/>
            <person name="Ezra D."/>
            <person name="Gonzalez J."/>
            <person name="Henrissat B."/>
            <person name="Kuo A."/>
            <person name="Liang C."/>
            <person name="Lipzen A."/>
            <person name="Lutzoni F."/>
            <person name="Magnuson J."/>
            <person name="Mondo S."/>
            <person name="Nolan M."/>
            <person name="Ohm R."/>
            <person name="Pangilinan J."/>
            <person name="Park H.-J."/>
            <person name="Ramirez L."/>
            <person name="Alfaro M."/>
            <person name="Sun H."/>
            <person name="Tritt A."/>
            <person name="Yoshinaga Y."/>
            <person name="Zwiers L.-H."/>
            <person name="Turgeon B."/>
            <person name="Goodwin S."/>
            <person name="Spatafora J."/>
            <person name="Crous P."/>
            <person name="Grigoriev I."/>
        </authorList>
    </citation>
    <scope>NUCLEOTIDE SEQUENCE</scope>
    <source>
        <strain evidence="1">CBS 207.26</strain>
    </source>
</reference>
<gene>
    <name evidence="1" type="ORF">K469DRAFT_724126</name>
</gene>
<keyword evidence="2" id="KW-1185">Reference proteome</keyword>